<dbReference type="Proteomes" id="UP000323505">
    <property type="component" value="Unassembled WGS sequence"/>
</dbReference>
<feature type="compositionally biased region" description="Pro residues" evidence="1">
    <location>
        <begin position="144"/>
        <end position="185"/>
    </location>
</feature>
<dbReference type="RefSeq" id="WP_148767476.1">
    <property type="nucleotide sequence ID" value="NZ_VSRQ01000010.1"/>
</dbReference>
<organism evidence="3 4">
    <name type="scientific">Actinomadura decatromicini</name>
    <dbReference type="NCBI Taxonomy" id="2604572"/>
    <lineage>
        <taxon>Bacteria</taxon>
        <taxon>Bacillati</taxon>
        <taxon>Actinomycetota</taxon>
        <taxon>Actinomycetes</taxon>
        <taxon>Streptosporangiales</taxon>
        <taxon>Thermomonosporaceae</taxon>
        <taxon>Actinomadura</taxon>
    </lineage>
</organism>
<dbReference type="InterPro" id="IPR036278">
    <property type="entry name" value="Sialidase_sf"/>
</dbReference>
<dbReference type="Gene3D" id="2.130.10.10">
    <property type="entry name" value="YVTN repeat-like/Quinoprotein amine dehydrogenase"/>
    <property type="match status" value="1"/>
</dbReference>
<dbReference type="AlphaFoldDB" id="A0A5D3F7E4"/>
<evidence type="ECO:0000313" key="3">
    <source>
        <dbReference type="EMBL" id="TYK43736.1"/>
    </source>
</evidence>
<feature type="compositionally biased region" description="Pro residues" evidence="1">
    <location>
        <begin position="196"/>
        <end position="205"/>
    </location>
</feature>
<feature type="compositionally biased region" description="Pro residues" evidence="1">
    <location>
        <begin position="305"/>
        <end position="326"/>
    </location>
</feature>
<keyword evidence="2" id="KW-1133">Transmembrane helix</keyword>
<feature type="compositionally biased region" description="Polar residues" evidence="1">
    <location>
        <begin position="87"/>
        <end position="96"/>
    </location>
</feature>
<evidence type="ECO:0000313" key="4">
    <source>
        <dbReference type="Proteomes" id="UP000323505"/>
    </source>
</evidence>
<feature type="region of interest" description="Disordered" evidence="1">
    <location>
        <begin position="1"/>
        <end position="342"/>
    </location>
</feature>
<dbReference type="PANTHER" id="PTHR24216:SF65">
    <property type="entry name" value="PAXILLIN-LIKE PROTEIN 1"/>
    <property type="match status" value="1"/>
</dbReference>
<dbReference type="InterPro" id="IPR015943">
    <property type="entry name" value="WD40/YVTN_repeat-like_dom_sf"/>
</dbReference>
<dbReference type="SUPFAM" id="SSF110296">
    <property type="entry name" value="Oligoxyloglucan reducing end-specific cellobiohydrolase"/>
    <property type="match status" value="1"/>
</dbReference>
<reference evidence="3 4" key="1">
    <citation type="submission" date="2019-08" db="EMBL/GenBank/DDBJ databases">
        <title>Actinomadura sp. nov. CYP1-5 isolated from mountain soil.</title>
        <authorList>
            <person name="Songsumanus A."/>
            <person name="Kuncharoen N."/>
            <person name="Kudo T."/>
            <person name="Yuki M."/>
            <person name="Igarashi Y."/>
            <person name="Tanasupawat S."/>
        </authorList>
    </citation>
    <scope>NUCLEOTIDE SEQUENCE [LARGE SCALE GENOMIC DNA]</scope>
    <source>
        <strain evidence="3 4">CYP1-5</strain>
    </source>
</reference>
<feature type="compositionally biased region" description="Basic and acidic residues" evidence="1">
    <location>
        <begin position="1"/>
        <end position="14"/>
    </location>
</feature>
<dbReference type="PANTHER" id="PTHR24216">
    <property type="entry name" value="PAXILLIN-RELATED"/>
    <property type="match status" value="1"/>
</dbReference>
<gene>
    <name evidence="3" type="ORF">FXF68_36940</name>
</gene>
<sequence>MTPKETPDGEHGGDLPEEDAPAQHLPGPPPRPQWLDEEDEPAAADPAPGEEPSDEPAEDDGRTQVVRQAARPPQPQPSGGLADFTMTDFSRGTPSGEQVEDEEEGADRTRVERPAARPAQPEQQLPPLPPFPWAQEAPDAVGPPRLPAPPAASPQPPAPQEPAPQPPAPQPPAPQPPAPRPPASEPFPYAQEIPETPKPPAPEPFPYAQKIPETPKPTAAEPFPYAQEIPETPKPPAAEPFPYAQEIPDTPRAPAPEPFPWAQEIPGQTSEPAASPAFPYAQEVPGQTSGPRASQPFPYAQEVPGPGPTASPSPMAPHPVAPPPQVDEPWRQQPRPKRKGGGVAKKVLLGAAGVVVVGGLVAGGFVILNGRDGGSDGGGEDGARLAGKLFAADPAARVDGRDQEFTGVAASGATVVAVGGEADPGNYRGVFVVSADGGRTFRTAEVRGADGGEPGPGEVPRVVAGGQGGWVAIGNRPGGGAVWTSADGRAWRRQPDAAGDVFGGGSRLTQVIGTDKGFLALGEVSRKGDFSDATPAVWLSADGRNWDSVTGSRIGVPLRGRVVLEEAAASGGTVLMESAHTPSPGKASFRRAWRSTDGGRTWSPAKIPAPKGTRGLRVGGGRAGLVAVREVQSGRSVFGQVYTSPDAARWKAAGKLAPSGYRQVRQLLSTDTGYAAVVERARDIAVSRSADGASWQDAGTLSASSGRTLLGASATAEQTVLVGRDPGEGDLNPLLAVRDARGTEVPVDPLKIPGAFRPDQAVAAVAAADGAPAVAVGSTGGDAAIWTSADGASWTRARFSGGVSRPALQRLTAVAHGSAGWLAVGDGGGAPRGPLVMTSADGALWRPADTDPVFERKGSLPLATQGVAAAQAGYVVVGDDGPSGAIWFSPDLKSWQRGRGVGRTDLTADKGGGRWVRDAAGGTFGFVAVGGMQWPGRPGGRPAVWSSPDGRKWRLQELKLPAGLSQGWLTHVAAKGNALFAAGEALGSSGTATLGYASADGGRTWRPAALPASGSNDPVRVTAVTATPSGFAVAATAGPAGAADVVAWTSADGASWKAQAPGDDVLGAAGRQEITGLTPFKGALLGVGRTVAGSGEQPVLWRRPAP</sequence>
<comment type="caution">
    <text evidence="3">The sequence shown here is derived from an EMBL/GenBank/DDBJ whole genome shotgun (WGS) entry which is preliminary data.</text>
</comment>
<accession>A0A5D3F7E4</accession>
<feature type="compositionally biased region" description="Basic and acidic residues" evidence="1">
    <location>
        <begin position="106"/>
        <end position="115"/>
    </location>
</feature>
<protein>
    <submittedName>
        <fullName evidence="3">Uncharacterized protein</fullName>
    </submittedName>
</protein>
<keyword evidence="2" id="KW-0472">Membrane</keyword>
<dbReference type="EMBL" id="VSRQ01000010">
    <property type="protein sequence ID" value="TYK43736.1"/>
    <property type="molecule type" value="Genomic_DNA"/>
</dbReference>
<proteinExistence type="predicted"/>
<feature type="transmembrane region" description="Helical" evidence="2">
    <location>
        <begin position="347"/>
        <end position="368"/>
    </location>
</feature>
<name>A0A5D3F7E4_9ACTN</name>
<dbReference type="SUPFAM" id="SSF50939">
    <property type="entry name" value="Sialidases"/>
    <property type="match status" value="1"/>
</dbReference>
<keyword evidence="4" id="KW-1185">Reference proteome</keyword>
<evidence type="ECO:0000256" key="2">
    <source>
        <dbReference type="SAM" id="Phobius"/>
    </source>
</evidence>
<evidence type="ECO:0000256" key="1">
    <source>
        <dbReference type="SAM" id="MobiDB-lite"/>
    </source>
</evidence>
<keyword evidence="2" id="KW-0812">Transmembrane</keyword>
<dbReference type="CDD" id="cd15482">
    <property type="entry name" value="Sialidase_non-viral"/>
    <property type="match status" value="1"/>
</dbReference>
<dbReference type="PRINTS" id="PR01217">
    <property type="entry name" value="PRICHEXTENSN"/>
</dbReference>